<keyword evidence="2" id="KW-1185">Reference proteome</keyword>
<comment type="caution">
    <text evidence="1">The sequence shown here is derived from an EMBL/GenBank/DDBJ whole genome shotgun (WGS) entry which is preliminary data.</text>
</comment>
<proteinExistence type="predicted"/>
<evidence type="ECO:0000313" key="1">
    <source>
        <dbReference type="EMBL" id="KAI4330411.1"/>
    </source>
</evidence>
<reference evidence="2" key="1">
    <citation type="journal article" date="2023" name="Front. Plant Sci.">
        <title>Chromosomal-level genome assembly of Melastoma candidum provides insights into trichome evolution.</title>
        <authorList>
            <person name="Zhong Y."/>
            <person name="Wu W."/>
            <person name="Sun C."/>
            <person name="Zou P."/>
            <person name="Liu Y."/>
            <person name="Dai S."/>
            <person name="Zhou R."/>
        </authorList>
    </citation>
    <scope>NUCLEOTIDE SEQUENCE [LARGE SCALE GENOMIC DNA]</scope>
</reference>
<evidence type="ECO:0000313" key="2">
    <source>
        <dbReference type="Proteomes" id="UP001057402"/>
    </source>
</evidence>
<name>A0ACB9N2D1_9MYRT</name>
<protein>
    <submittedName>
        <fullName evidence="1">Uncharacterized protein</fullName>
    </submittedName>
</protein>
<gene>
    <name evidence="1" type="ORF">MLD38_028701</name>
</gene>
<dbReference type="EMBL" id="CM042887">
    <property type="protein sequence ID" value="KAI4330411.1"/>
    <property type="molecule type" value="Genomic_DNA"/>
</dbReference>
<sequence>MNVDGTSYDQGLYGSLCESMRKCIFKVLSVGPIPVHVAFIMDGNRRYAMKHRLSEGDGHKAGFMNLCHILRHCYDMGVKYVTVYAFSIDNFKRRPEEVQGLMELMVESITKLLEAESIVEKYGIRLYFIGNLKLLHKDVRETAEKAMKVTADNKRVVLLVCVAYTSWDEMANSMDKSCEEKLDEVRKGGGIQGNGEVIPRGVRVEDIERNMYMSVAPEPDVMIRTSGETRLSNFLLWQTGKTALHCPRALWPDLGLWDVVWGVVNYQRSYSYLRDQLHK</sequence>
<dbReference type="Proteomes" id="UP001057402">
    <property type="component" value="Chromosome 8"/>
</dbReference>
<accession>A0ACB9N2D1</accession>
<organism evidence="1 2">
    <name type="scientific">Melastoma candidum</name>
    <dbReference type="NCBI Taxonomy" id="119954"/>
    <lineage>
        <taxon>Eukaryota</taxon>
        <taxon>Viridiplantae</taxon>
        <taxon>Streptophyta</taxon>
        <taxon>Embryophyta</taxon>
        <taxon>Tracheophyta</taxon>
        <taxon>Spermatophyta</taxon>
        <taxon>Magnoliopsida</taxon>
        <taxon>eudicotyledons</taxon>
        <taxon>Gunneridae</taxon>
        <taxon>Pentapetalae</taxon>
        <taxon>rosids</taxon>
        <taxon>malvids</taxon>
        <taxon>Myrtales</taxon>
        <taxon>Melastomataceae</taxon>
        <taxon>Melastomatoideae</taxon>
        <taxon>Melastomateae</taxon>
        <taxon>Melastoma</taxon>
    </lineage>
</organism>